<reference evidence="3" key="1">
    <citation type="submission" date="2018-05" db="EMBL/GenBank/DDBJ databases">
        <authorList>
            <person name="Lanie J.A."/>
            <person name="Ng W.-L."/>
            <person name="Kazmierczak K.M."/>
            <person name="Andrzejewski T.M."/>
            <person name="Davidsen T.M."/>
            <person name="Wayne K.J."/>
            <person name="Tettelin H."/>
            <person name="Glass J.I."/>
            <person name="Rusch D."/>
            <person name="Podicherti R."/>
            <person name="Tsui H.-C.T."/>
            <person name="Winkler M.E."/>
        </authorList>
    </citation>
    <scope>NUCLEOTIDE SEQUENCE</scope>
</reference>
<dbReference type="EMBL" id="UINC01081740">
    <property type="protein sequence ID" value="SVC25887.1"/>
    <property type="molecule type" value="Genomic_DNA"/>
</dbReference>
<accession>A0A382KST2</accession>
<feature type="non-terminal residue" evidence="3">
    <location>
        <position position="1"/>
    </location>
</feature>
<sequence length="311" mass="35363">VAKHHPMLNVGIFGASGIGFVHARVFQSLGANVTAILGTTKDSAAESASALLTQQQIAAIPFSDIDLILEQPLDAVSICSPPSLHCQQLHACFDRHLPVLCEKPLLWSNDGGLKIADQLHSLKTHPNRQLFLNISNTVFIDSIQTRLHNPRVVSRFFFQFVTHGKYRGRDILVDLLPHGLSLIHRLFGARPIHDAKSEISNNKAVLRFQYGNCDVQFSFEQDQRKAKRFYFEVDDQRYERIQTGFGNRYRVHLKDLGDNTNIEIEDPFRICIKNFIDYCRTANSSRPDRFEEAEVNVQLMNEMLNMHVPPT</sequence>
<evidence type="ECO:0000259" key="2">
    <source>
        <dbReference type="Pfam" id="PF01408"/>
    </source>
</evidence>
<dbReference type="InterPro" id="IPR050463">
    <property type="entry name" value="Gfo/Idh/MocA_oxidrdct_glycsds"/>
</dbReference>
<feature type="domain" description="Gfo/Idh/MocA-like oxidoreductase N-terminal" evidence="2">
    <location>
        <begin position="8"/>
        <end position="108"/>
    </location>
</feature>
<gene>
    <name evidence="3" type="ORF">METZ01_LOCUS278741</name>
</gene>
<dbReference type="GO" id="GO:0000166">
    <property type="term" value="F:nucleotide binding"/>
    <property type="evidence" value="ECO:0007669"/>
    <property type="project" value="InterPro"/>
</dbReference>
<keyword evidence="1" id="KW-0560">Oxidoreductase</keyword>
<dbReference type="Gene3D" id="3.40.50.720">
    <property type="entry name" value="NAD(P)-binding Rossmann-like Domain"/>
    <property type="match status" value="1"/>
</dbReference>
<evidence type="ECO:0000313" key="3">
    <source>
        <dbReference type="EMBL" id="SVC25887.1"/>
    </source>
</evidence>
<dbReference type="SUPFAM" id="SSF51735">
    <property type="entry name" value="NAD(P)-binding Rossmann-fold domains"/>
    <property type="match status" value="1"/>
</dbReference>
<protein>
    <recommendedName>
        <fullName evidence="2">Gfo/Idh/MocA-like oxidoreductase N-terminal domain-containing protein</fullName>
    </recommendedName>
</protein>
<dbReference type="PANTHER" id="PTHR43818:SF11">
    <property type="entry name" value="BCDNA.GH03377"/>
    <property type="match status" value="1"/>
</dbReference>
<dbReference type="AlphaFoldDB" id="A0A382KST2"/>
<name>A0A382KST2_9ZZZZ</name>
<organism evidence="3">
    <name type="scientific">marine metagenome</name>
    <dbReference type="NCBI Taxonomy" id="408172"/>
    <lineage>
        <taxon>unclassified sequences</taxon>
        <taxon>metagenomes</taxon>
        <taxon>ecological metagenomes</taxon>
    </lineage>
</organism>
<dbReference type="InterPro" id="IPR000683">
    <property type="entry name" value="Gfo/Idh/MocA-like_OxRdtase_N"/>
</dbReference>
<dbReference type="PANTHER" id="PTHR43818">
    <property type="entry name" value="BCDNA.GH03377"/>
    <property type="match status" value="1"/>
</dbReference>
<dbReference type="InterPro" id="IPR036291">
    <property type="entry name" value="NAD(P)-bd_dom_sf"/>
</dbReference>
<dbReference type="Pfam" id="PF01408">
    <property type="entry name" value="GFO_IDH_MocA"/>
    <property type="match status" value="1"/>
</dbReference>
<proteinExistence type="predicted"/>
<dbReference type="GO" id="GO:0016491">
    <property type="term" value="F:oxidoreductase activity"/>
    <property type="evidence" value="ECO:0007669"/>
    <property type="project" value="UniProtKB-KW"/>
</dbReference>
<dbReference type="Gene3D" id="3.30.360.10">
    <property type="entry name" value="Dihydrodipicolinate Reductase, domain 2"/>
    <property type="match status" value="1"/>
</dbReference>
<evidence type="ECO:0000256" key="1">
    <source>
        <dbReference type="ARBA" id="ARBA00023002"/>
    </source>
</evidence>